<organism evidence="7 9">
    <name type="scientific">Didymodactylos carnosus</name>
    <dbReference type="NCBI Taxonomy" id="1234261"/>
    <lineage>
        <taxon>Eukaryota</taxon>
        <taxon>Metazoa</taxon>
        <taxon>Spiralia</taxon>
        <taxon>Gnathifera</taxon>
        <taxon>Rotifera</taxon>
        <taxon>Eurotatoria</taxon>
        <taxon>Bdelloidea</taxon>
        <taxon>Philodinida</taxon>
        <taxon>Philodinidae</taxon>
        <taxon>Didymodactylos</taxon>
    </lineage>
</organism>
<gene>
    <name evidence="7" type="ORF">GPM918_LOCUS2127</name>
    <name evidence="8" type="ORF">SRO942_LOCUS2127</name>
</gene>
<keyword evidence="5 6" id="KW-0472">Membrane</keyword>
<evidence type="ECO:0000313" key="9">
    <source>
        <dbReference type="Proteomes" id="UP000663829"/>
    </source>
</evidence>
<dbReference type="AlphaFoldDB" id="A0A813R1B0"/>
<comment type="similarity">
    <text evidence="2">Belongs to the TMEM120 family.</text>
</comment>
<dbReference type="GO" id="GO:0016020">
    <property type="term" value="C:membrane"/>
    <property type="evidence" value="ECO:0007669"/>
    <property type="project" value="UniProtKB-SubCell"/>
</dbReference>
<reference evidence="7" key="1">
    <citation type="submission" date="2021-02" db="EMBL/GenBank/DDBJ databases">
        <authorList>
            <person name="Nowell W R."/>
        </authorList>
    </citation>
    <scope>NUCLEOTIDE SEQUENCE</scope>
</reference>
<dbReference type="Pfam" id="PF07851">
    <property type="entry name" value="TMEM120A-B"/>
    <property type="match status" value="1"/>
</dbReference>
<comment type="caution">
    <text evidence="7">The sequence shown here is derived from an EMBL/GenBank/DDBJ whole genome shotgun (WGS) entry which is preliminary data.</text>
</comment>
<dbReference type="OrthoDB" id="2015098at2759"/>
<feature type="transmembrane region" description="Helical" evidence="6">
    <location>
        <begin position="317"/>
        <end position="338"/>
    </location>
</feature>
<proteinExistence type="inferred from homology"/>
<dbReference type="Proteomes" id="UP000663829">
    <property type="component" value="Unassembled WGS sequence"/>
</dbReference>
<feature type="transmembrane region" description="Helical" evidence="6">
    <location>
        <begin position="187"/>
        <end position="206"/>
    </location>
</feature>
<feature type="transmembrane region" description="Helical" evidence="6">
    <location>
        <begin position="241"/>
        <end position="260"/>
    </location>
</feature>
<sequence>MTPQSPTKRSKRRNTISVGEFDSKAQVLIAEWEQVAKELELFESKHKKYLEKLENVENLKITHCQEFKKIQTKINNLKKSIDKNKSLIIIPDSSSSPRTAAEKTDLLRIRRETEVNRETPEQRQERIHIIREHLIKEQSSYLKRIEYTLPQAPERYLRIILGSELPVSILNKADQYKYKESYETFKFRVTLILMIISFLMCLIIPANRALDAIFHFLLVWYYCTLTIRESILVVNGSNINAWWRIHHFISTICTCIILIWPSTASYKIFRQQHYIFSLYISFVQVLQYYYQKGLLYRLRALGYSDAMAVTMEGFHSWMLRGLSFLVPFLFVGYLFQLYNAYVLYQLSFTEPNKDWQVMLKVLALIFLVLFLGNFITMWMVIRRKIREKVRDIQWVKHRYETLRSLLTSVL</sequence>
<evidence type="ECO:0000256" key="2">
    <source>
        <dbReference type="ARBA" id="ARBA00009700"/>
    </source>
</evidence>
<evidence type="ECO:0000256" key="1">
    <source>
        <dbReference type="ARBA" id="ARBA00004141"/>
    </source>
</evidence>
<evidence type="ECO:0000256" key="3">
    <source>
        <dbReference type="ARBA" id="ARBA00022692"/>
    </source>
</evidence>
<evidence type="ECO:0000313" key="7">
    <source>
        <dbReference type="EMBL" id="CAF0774712.1"/>
    </source>
</evidence>
<dbReference type="PANTHER" id="PTHR21433">
    <property type="entry name" value="TRANSMEMBRANE PROTEIN INDUCED BY TUMOR NECROSIS FACTOR ALPHA"/>
    <property type="match status" value="1"/>
</dbReference>
<evidence type="ECO:0000256" key="5">
    <source>
        <dbReference type="ARBA" id="ARBA00023136"/>
    </source>
</evidence>
<keyword evidence="9" id="KW-1185">Reference proteome</keyword>
<evidence type="ECO:0000256" key="6">
    <source>
        <dbReference type="SAM" id="Phobius"/>
    </source>
</evidence>
<keyword evidence="3 6" id="KW-0812">Transmembrane</keyword>
<dbReference type="EMBL" id="CAJNOQ010000225">
    <property type="protein sequence ID" value="CAF0774712.1"/>
    <property type="molecule type" value="Genomic_DNA"/>
</dbReference>
<keyword evidence="4 6" id="KW-1133">Transmembrane helix</keyword>
<evidence type="ECO:0000256" key="4">
    <source>
        <dbReference type="ARBA" id="ARBA00022989"/>
    </source>
</evidence>
<feature type="transmembrane region" description="Helical" evidence="6">
    <location>
        <begin position="272"/>
        <end position="290"/>
    </location>
</feature>
<evidence type="ECO:0008006" key="10">
    <source>
        <dbReference type="Google" id="ProtNLM"/>
    </source>
</evidence>
<evidence type="ECO:0000313" key="8">
    <source>
        <dbReference type="EMBL" id="CAF3557192.1"/>
    </source>
</evidence>
<protein>
    <recommendedName>
        <fullName evidence="10">Transmembrane protein 120A</fullName>
    </recommendedName>
</protein>
<accession>A0A813R1B0</accession>
<dbReference type="PANTHER" id="PTHR21433:SF0">
    <property type="entry name" value="TRANSMEMBRANE PROTEIN 120 HOMOLOG"/>
    <property type="match status" value="1"/>
</dbReference>
<feature type="transmembrane region" description="Helical" evidence="6">
    <location>
        <begin position="358"/>
        <end position="381"/>
    </location>
</feature>
<dbReference type="EMBL" id="CAJOBC010000225">
    <property type="protein sequence ID" value="CAF3557192.1"/>
    <property type="molecule type" value="Genomic_DNA"/>
</dbReference>
<comment type="subcellular location">
    <subcellularLocation>
        <location evidence="1">Membrane</location>
        <topology evidence="1">Multi-pass membrane protein</topology>
    </subcellularLocation>
</comment>
<dbReference type="Proteomes" id="UP000681722">
    <property type="component" value="Unassembled WGS sequence"/>
</dbReference>
<dbReference type="InterPro" id="IPR012926">
    <property type="entry name" value="TMEM120A/B"/>
</dbReference>
<feature type="transmembrane region" description="Helical" evidence="6">
    <location>
        <begin position="212"/>
        <end position="234"/>
    </location>
</feature>
<name>A0A813R1B0_9BILA</name>